<comment type="caution">
    <text evidence="5">The sequence shown here is derived from an EMBL/GenBank/DDBJ whole genome shotgun (WGS) entry which is preliminary data.</text>
</comment>
<keyword evidence="3" id="KW-0274">FAD</keyword>
<dbReference type="Gene3D" id="3.40.30.120">
    <property type="match status" value="1"/>
</dbReference>
<evidence type="ECO:0000313" key="5">
    <source>
        <dbReference type="EMBL" id="MDD7970926.1"/>
    </source>
</evidence>
<dbReference type="Pfam" id="PF21274">
    <property type="entry name" value="Rng_hyd_C"/>
    <property type="match status" value="1"/>
</dbReference>
<keyword evidence="6" id="KW-1185">Reference proteome</keyword>
<keyword evidence="5" id="KW-0560">Oxidoreductase</keyword>
<dbReference type="SUPFAM" id="SSF51905">
    <property type="entry name" value="FAD/NAD(P)-binding domain"/>
    <property type="match status" value="1"/>
</dbReference>
<dbReference type="Pfam" id="PF01494">
    <property type="entry name" value="FAD_binding_3"/>
    <property type="match status" value="1"/>
</dbReference>
<dbReference type="InterPro" id="IPR002938">
    <property type="entry name" value="FAD-bd"/>
</dbReference>
<dbReference type="PANTHER" id="PTHR43004">
    <property type="entry name" value="TRK SYSTEM POTASSIUM UPTAKE PROTEIN"/>
    <property type="match status" value="1"/>
</dbReference>
<dbReference type="PRINTS" id="PR00420">
    <property type="entry name" value="RNGMNOXGNASE"/>
</dbReference>
<dbReference type="RefSeq" id="WP_274351616.1">
    <property type="nucleotide sequence ID" value="NZ_JAQZSM010000005.1"/>
</dbReference>
<dbReference type="Gene3D" id="3.30.9.10">
    <property type="entry name" value="D-Amino Acid Oxidase, subunit A, domain 2"/>
    <property type="match status" value="1"/>
</dbReference>
<dbReference type="PANTHER" id="PTHR43004:SF19">
    <property type="entry name" value="BINDING MONOOXYGENASE, PUTATIVE (JCVI)-RELATED"/>
    <property type="match status" value="1"/>
</dbReference>
<name>A0ABT5T7I4_9RHOB</name>
<keyword evidence="5" id="KW-0503">Monooxygenase</keyword>
<evidence type="ECO:0000256" key="3">
    <source>
        <dbReference type="ARBA" id="ARBA00022827"/>
    </source>
</evidence>
<organism evidence="5 6">
    <name type="scientific">Roseinatronobacter alkalisoli</name>
    <dbReference type="NCBI Taxonomy" id="3028235"/>
    <lineage>
        <taxon>Bacteria</taxon>
        <taxon>Pseudomonadati</taxon>
        <taxon>Pseudomonadota</taxon>
        <taxon>Alphaproteobacteria</taxon>
        <taxon>Rhodobacterales</taxon>
        <taxon>Paracoccaceae</taxon>
        <taxon>Roseinatronobacter</taxon>
    </lineage>
</organism>
<accession>A0ABT5T7I4</accession>
<proteinExistence type="predicted"/>
<dbReference type="Proteomes" id="UP001431784">
    <property type="component" value="Unassembled WGS sequence"/>
</dbReference>
<comment type="cofactor">
    <cofactor evidence="1">
        <name>FAD</name>
        <dbReference type="ChEBI" id="CHEBI:57692"/>
    </cofactor>
</comment>
<dbReference type="InterPro" id="IPR050641">
    <property type="entry name" value="RIFMO-like"/>
</dbReference>
<gene>
    <name evidence="5" type="ORF">PUT78_07435</name>
</gene>
<keyword evidence="2" id="KW-0285">Flavoprotein</keyword>
<reference evidence="5" key="1">
    <citation type="submission" date="2023-02" db="EMBL/GenBank/DDBJ databases">
        <title>Description of Roseinatronobacter alkalisoli sp. nov., an alkaliphilic bacerium isolated from soda soil.</title>
        <authorList>
            <person name="Wei W."/>
        </authorList>
    </citation>
    <scope>NUCLEOTIDE SEQUENCE</scope>
    <source>
        <strain evidence="5">HJB301</strain>
    </source>
</reference>
<evidence type="ECO:0000256" key="1">
    <source>
        <dbReference type="ARBA" id="ARBA00001974"/>
    </source>
</evidence>
<evidence type="ECO:0000259" key="4">
    <source>
        <dbReference type="Pfam" id="PF01494"/>
    </source>
</evidence>
<sequence>MKCDVIINGGGPVGMGLAIELAQRGCDVTVIERYHKPQPIPKGQNLTQRTTEHFHFWGCEAALRSAHPIPEGGGIGGLTVYGTLLGDHAQNWLDRSKVGQFYHTRHARLPQYVTERVLRDRVAELPNIEVRYGFEGVALAQDQNGVTLEIARRGGTSTESLRARYLVGCDGSHSFVRKAAGITETREDHERQMALLVFESEELDRLLARYPGKAFYNVLNPENDGYWWFFGRVDHGRSWFFHAPVPTGTTAENYDFAALLHRAVGQRFDLRLDHVGFWDMRFSLADQYRKGRVFIAGDAAHSHPPYGGYGVNSGLEDAVNLGWKLAATGAGWGSEALLDSYQEERRAVFESTARDFIARFIEQDRAFLEQYDPVRNEAAFRDAWARRADMDEVVNFAPNYAGSSIVSGSGGQPGARGDHCFKARAGHHLAPAPVNGAGHLYDALGPWFTLFIFDGDVGARAHRFRTAAAALALPLVIRHLPDPALAERYGAAAVLVRPDQFVAWAGSDGVAAEILGAAIAVQDSVLRERMSDS</sequence>
<dbReference type="GO" id="GO:0004497">
    <property type="term" value="F:monooxygenase activity"/>
    <property type="evidence" value="ECO:0007669"/>
    <property type="project" value="UniProtKB-KW"/>
</dbReference>
<evidence type="ECO:0000313" key="6">
    <source>
        <dbReference type="Proteomes" id="UP001431784"/>
    </source>
</evidence>
<protein>
    <submittedName>
        <fullName evidence="5">FAD-dependent monooxygenase</fullName>
    </submittedName>
</protein>
<dbReference type="Gene3D" id="3.50.50.60">
    <property type="entry name" value="FAD/NAD(P)-binding domain"/>
    <property type="match status" value="1"/>
</dbReference>
<dbReference type="InterPro" id="IPR036188">
    <property type="entry name" value="FAD/NAD-bd_sf"/>
</dbReference>
<dbReference type="EMBL" id="JAQZSM010000005">
    <property type="protein sequence ID" value="MDD7970926.1"/>
    <property type="molecule type" value="Genomic_DNA"/>
</dbReference>
<evidence type="ECO:0000256" key="2">
    <source>
        <dbReference type="ARBA" id="ARBA00022630"/>
    </source>
</evidence>
<feature type="domain" description="FAD-binding" evidence="4">
    <location>
        <begin position="2"/>
        <end position="352"/>
    </location>
</feature>